<name>A0ABQ5W154_9HYPH</name>
<keyword evidence="2" id="KW-0012">Acyltransferase</keyword>
<dbReference type="InterPro" id="IPR016181">
    <property type="entry name" value="Acyl_CoA_acyltransferase"/>
</dbReference>
<accession>A0ABQ5W154</accession>
<organism evidence="4 5">
    <name type="scientific">Devosia nitrariae</name>
    <dbReference type="NCBI Taxonomy" id="2071872"/>
    <lineage>
        <taxon>Bacteria</taxon>
        <taxon>Pseudomonadati</taxon>
        <taxon>Pseudomonadota</taxon>
        <taxon>Alphaproteobacteria</taxon>
        <taxon>Hyphomicrobiales</taxon>
        <taxon>Devosiaceae</taxon>
        <taxon>Devosia</taxon>
    </lineage>
</organism>
<keyword evidence="1" id="KW-0808">Transferase</keyword>
<sequence length="154" mass="17192">MVRDAEERDLDALIALLSDVQAIHAKALPDIFRSDLDADAAKGMFRETLGKQGHTVLVAEDAGQPVGYIWFEIFDRPANFYHHPRRAGYIHHIGVSASVRRQGFGRALVEATRSRLADAGIDEVGVDYWAFNTRASQFFASLGFEPQHHIAFAR</sequence>
<dbReference type="SUPFAM" id="SSF55729">
    <property type="entry name" value="Acyl-CoA N-acyltransferases (Nat)"/>
    <property type="match status" value="1"/>
</dbReference>
<dbReference type="EMBL" id="BSNS01000004">
    <property type="protein sequence ID" value="GLQ53534.1"/>
    <property type="molecule type" value="Genomic_DNA"/>
</dbReference>
<protein>
    <recommendedName>
        <fullName evidence="3">N-acetyltransferase domain-containing protein</fullName>
    </recommendedName>
</protein>
<reference evidence="5" key="1">
    <citation type="journal article" date="2019" name="Int. J. Syst. Evol. Microbiol.">
        <title>The Global Catalogue of Microorganisms (GCM) 10K type strain sequencing project: providing services to taxonomists for standard genome sequencing and annotation.</title>
        <authorList>
            <consortium name="The Broad Institute Genomics Platform"/>
            <consortium name="The Broad Institute Genome Sequencing Center for Infectious Disease"/>
            <person name="Wu L."/>
            <person name="Ma J."/>
        </authorList>
    </citation>
    <scope>NUCLEOTIDE SEQUENCE [LARGE SCALE GENOMIC DNA]</scope>
    <source>
        <strain evidence="5">NBRC 112416</strain>
    </source>
</reference>
<feature type="domain" description="N-acetyltransferase" evidence="3">
    <location>
        <begin position="1"/>
        <end position="154"/>
    </location>
</feature>
<dbReference type="Pfam" id="PF00583">
    <property type="entry name" value="Acetyltransf_1"/>
    <property type="match status" value="1"/>
</dbReference>
<evidence type="ECO:0000259" key="3">
    <source>
        <dbReference type="PROSITE" id="PS51186"/>
    </source>
</evidence>
<gene>
    <name evidence="4" type="ORF">GCM10010862_07930</name>
</gene>
<proteinExistence type="predicted"/>
<dbReference type="CDD" id="cd04301">
    <property type="entry name" value="NAT_SF"/>
    <property type="match status" value="1"/>
</dbReference>
<evidence type="ECO:0000256" key="2">
    <source>
        <dbReference type="ARBA" id="ARBA00023315"/>
    </source>
</evidence>
<evidence type="ECO:0000313" key="4">
    <source>
        <dbReference type="EMBL" id="GLQ53534.1"/>
    </source>
</evidence>
<evidence type="ECO:0000313" key="5">
    <source>
        <dbReference type="Proteomes" id="UP001156691"/>
    </source>
</evidence>
<dbReference type="RefSeq" id="WP_284338982.1">
    <property type="nucleotide sequence ID" value="NZ_BSNS01000004.1"/>
</dbReference>
<evidence type="ECO:0000256" key="1">
    <source>
        <dbReference type="ARBA" id="ARBA00022679"/>
    </source>
</evidence>
<keyword evidence="5" id="KW-1185">Reference proteome</keyword>
<comment type="caution">
    <text evidence="4">The sequence shown here is derived from an EMBL/GenBank/DDBJ whole genome shotgun (WGS) entry which is preliminary data.</text>
</comment>
<dbReference type="InterPro" id="IPR000182">
    <property type="entry name" value="GNAT_dom"/>
</dbReference>
<dbReference type="InterPro" id="IPR050832">
    <property type="entry name" value="Bact_Acetyltransf"/>
</dbReference>
<dbReference type="Gene3D" id="3.40.630.30">
    <property type="match status" value="1"/>
</dbReference>
<dbReference type="PROSITE" id="PS51186">
    <property type="entry name" value="GNAT"/>
    <property type="match status" value="1"/>
</dbReference>
<dbReference type="PANTHER" id="PTHR43877">
    <property type="entry name" value="AMINOALKYLPHOSPHONATE N-ACETYLTRANSFERASE-RELATED-RELATED"/>
    <property type="match status" value="1"/>
</dbReference>
<dbReference type="Proteomes" id="UP001156691">
    <property type="component" value="Unassembled WGS sequence"/>
</dbReference>